<dbReference type="RefSeq" id="WP_285577056.1">
    <property type="nucleotide sequence ID" value="NZ_BSDE01000007.1"/>
</dbReference>
<dbReference type="InterPro" id="IPR036291">
    <property type="entry name" value="NAD(P)-bd_dom_sf"/>
</dbReference>
<evidence type="ECO:0000256" key="7">
    <source>
        <dbReference type="ARBA" id="ARBA00047473"/>
    </source>
</evidence>
<dbReference type="InterPro" id="IPR017476">
    <property type="entry name" value="UDP-Glc/GDP-Man"/>
</dbReference>
<dbReference type="SMART" id="SM00984">
    <property type="entry name" value="UDPG_MGDP_dh_C"/>
    <property type="match status" value="1"/>
</dbReference>
<dbReference type="PIRSF" id="PIRSF000124">
    <property type="entry name" value="UDPglc_GDPman_dh"/>
    <property type="match status" value="1"/>
</dbReference>
<dbReference type="InterPro" id="IPR014027">
    <property type="entry name" value="UDP-Glc/GDP-Man_DH_C"/>
</dbReference>
<comment type="caution">
    <text evidence="10">The sequence shown here is derived from an EMBL/GenBank/DDBJ whole genome shotgun (WGS) entry which is preliminary data.</text>
</comment>
<dbReference type="InterPro" id="IPR008927">
    <property type="entry name" value="6-PGluconate_DH-like_C_sf"/>
</dbReference>
<dbReference type="SUPFAM" id="SSF51735">
    <property type="entry name" value="NAD(P)-binding Rossmann-fold domains"/>
    <property type="match status" value="1"/>
</dbReference>
<evidence type="ECO:0000256" key="1">
    <source>
        <dbReference type="ARBA" id="ARBA00004701"/>
    </source>
</evidence>
<reference evidence="10 11" key="1">
    <citation type="journal article" date="2023" name="Antonie Van Leeuwenhoek">
        <title>Mesoterricola silvestris gen. nov., sp. nov., Mesoterricola sediminis sp. nov., Geothrix oryzae sp. nov., Geothrix edaphica sp. nov., Geothrix rubra sp. nov., and Geothrix limicola sp. nov., six novel members of Acidobacteriota isolated from soils.</title>
        <authorList>
            <person name="Itoh H."/>
            <person name="Sugisawa Y."/>
            <person name="Mise K."/>
            <person name="Xu Z."/>
            <person name="Kuniyasu M."/>
            <person name="Ushijima N."/>
            <person name="Kawano K."/>
            <person name="Kobayashi E."/>
            <person name="Shiratori Y."/>
            <person name="Masuda Y."/>
            <person name="Senoo K."/>
        </authorList>
    </citation>
    <scope>NUCLEOTIDE SEQUENCE [LARGE SCALE GENOMIC DNA]</scope>
    <source>
        <strain evidence="10 11">Red804</strain>
    </source>
</reference>
<protein>
    <recommendedName>
        <fullName evidence="4 8">UDP-glucose 6-dehydrogenase</fullName>
        <ecNumber evidence="3 8">1.1.1.22</ecNumber>
    </recommendedName>
</protein>
<keyword evidence="11" id="KW-1185">Reference proteome</keyword>
<accession>A0ABQ5QJ54</accession>
<dbReference type="NCBIfam" id="TIGR03026">
    <property type="entry name" value="NDP-sugDHase"/>
    <property type="match status" value="1"/>
</dbReference>
<dbReference type="Pfam" id="PF03721">
    <property type="entry name" value="UDPG_MGDP_dh_N"/>
    <property type="match status" value="1"/>
</dbReference>
<keyword evidence="5 8" id="KW-0560">Oxidoreductase</keyword>
<feature type="domain" description="UDP-glucose/GDP-mannose dehydrogenase C-terminal" evidence="9">
    <location>
        <begin position="328"/>
        <end position="430"/>
    </location>
</feature>
<dbReference type="InterPro" id="IPR014026">
    <property type="entry name" value="UDP-Glc/GDP-Man_DH_dimer"/>
</dbReference>
<evidence type="ECO:0000259" key="9">
    <source>
        <dbReference type="SMART" id="SM00984"/>
    </source>
</evidence>
<name>A0ABQ5QJ54_9BACT</name>
<organism evidence="10 11">
    <name type="scientific">Geothrix limicola</name>
    <dbReference type="NCBI Taxonomy" id="2927978"/>
    <lineage>
        <taxon>Bacteria</taxon>
        <taxon>Pseudomonadati</taxon>
        <taxon>Acidobacteriota</taxon>
        <taxon>Holophagae</taxon>
        <taxon>Holophagales</taxon>
        <taxon>Holophagaceae</taxon>
        <taxon>Geothrix</taxon>
    </lineage>
</organism>
<dbReference type="InterPro" id="IPR001732">
    <property type="entry name" value="UDP-Glc/GDP-Man_DH_N"/>
</dbReference>
<dbReference type="Proteomes" id="UP001165069">
    <property type="component" value="Unassembled WGS sequence"/>
</dbReference>
<dbReference type="PIRSF" id="PIRSF500134">
    <property type="entry name" value="UDPglc_DH_bac"/>
    <property type="match status" value="1"/>
</dbReference>
<keyword evidence="6 8" id="KW-0520">NAD</keyword>
<dbReference type="PANTHER" id="PTHR43750">
    <property type="entry name" value="UDP-GLUCOSE 6-DEHYDROGENASE TUAD"/>
    <property type="match status" value="1"/>
</dbReference>
<dbReference type="Pfam" id="PF03720">
    <property type="entry name" value="UDPG_MGDP_dh_C"/>
    <property type="match status" value="1"/>
</dbReference>
<evidence type="ECO:0000256" key="5">
    <source>
        <dbReference type="ARBA" id="ARBA00023002"/>
    </source>
</evidence>
<evidence type="ECO:0000256" key="4">
    <source>
        <dbReference type="ARBA" id="ARBA00015132"/>
    </source>
</evidence>
<comment type="pathway">
    <text evidence="1">Nucleotide-sugar biosynthesis; UDP-alpha-D-glucuronate biosynthesis; UDP-alpha-D-glucuronate from UDP-alpha-D-glucose: step 1/1.</text>
</comment>
<dbReference type="Gene3D" id="3.40.50.720">
    <property type="entry name" value="NAD(P)-binding Rossmann-like Domain"/>
    <property type="match status" value="2"/>
</dbReference>
<evidence type="ECO:0000313" key="10">
    <source>
        <dbReference type="EMBL" id="GLH74596.1"/>
    </source>
</evidence>
<dbReference type="EMBL" id="BSDE01000007">
    <property type="protein sequence ID" value="GLH74596.1"/>
    <property type="molecule type" value="Genomic_DNA"/>
</dbReference>
<evidence type="ECO:0000256" key="6">
    <source>
        <dbReference type="ARBA" id="ARBA00023027"/>
    </source>
</evidence>
<dbReference type="PANTHER" id="PTHR43750:SF3">
    <property type="entry name" value="UDP-GLUCOSE 6-DEHYDROGENASE TUAD"/>
    <property type="match status" value="1"/>
</dbReference>
<dbReference type="SUPFAM" id="SSF52413">
    <property type="entry name" value="UDP-glucose/GDP-mannose dehydrogenase C-terminal domain"/>
    <property type="match status" value="1"/>
</dbReference>
<dbReference type="InterPro" id="IPR036220">
    <property type="entry name" value="UDP-Glc/GDP-Man_DH_C_sf"/>
</dbReference>
<evidence type="ECO:0000256" key="2">
    <source>
        <dbReference type="ARBA" id="ARBA00006601"/>
    </source>
</evidence>
<evidence type="ECO:0000256" key="8">
    <source>
        <dbReference type="PIRNR" id="PIRNR000124"/>
    </source>
</evidence>
<dbReference type="SUPFAM" id="SSF48179">
    <property type="entry name" value="6-phosphogluconate dehydrogenase C-terminal domain-like"/>
    <property type="match status" value="1"/>
</dbReference>
<comment type="catalytic activity">
    <reaction evidence="7 8">
        <text>UDP-alpha-D-glucose + 2 NAD(+) + H2O = UDP-alpha-D-glucuronate + 2 NADH + 3 H(+)</text>
        <dbReference type="Rhea" id="RHEA:23596"/>
        <dbReference type="ChEBI" id="CHEBI:15377"/>
        <dbReference type="ChEBI" id="CHEBI:15378"/>
        <dbReference type="ChEBI" id="CHEBI:57540"/>
        <dbReference type="ChEBI" id="CHEBI:57945"/>
        <dbReference type="ChEBI" id="CHEBI:58052"/>
        <dbReference type="ChEBI" id="CHEBI:58885"/>
        <dbReference type="EC" id="1.1.1.22"/>
    </reaction>
</comment>
<dbReference type="EC" id="1.1.1.22" evidence="3 8"/>
<evidence type="ECO:0000313" key="11">
    <source>
        <dbReference type="Proteomes" id="UP001165069"/>
    </source>
</evidence>
<evidence type="ECO:0000256" key="3">
    <source>
        <dbReference type="ARBA" id="ARBA00012954"/>
    </source>
</evidence>
<proteinExistence type="inferred from homology"/>
<dbReference type="InterPro" id="IPR028357">
    <property type="entry name" value="UDPglc_DH_bac"/>
</dbReference>
<comment type="similarity">
    <text evidence="2 8">Belongs to the UDP-glucose/GDP-mannose dehydrogenase family.</text>
</comment>
<gene>
    <name evidence="10" type="primary">rkpK</name>
    <name evidence="10" type="ORF">GETHLI_30980</name>
</gene>
<dbReference type="Gene3D" id="1.20.5.100">
    <property type="entry name" value="Cytochrome c1, transmembrane anchor, C-terminal"/>
    <property type="match status" value="1"/>
</dbReference>
<sequence>MQVLVIGSGYVGLVAAACFAEAGHRILGVDVDTAKVATLSRGESPIFEPGLDDLLRKHLASGALRFTTDLREGIATADAAFICVGTPQSEDGSADMKYVLAVAGQIGQAMALRPMEAKPLIVVDKSTVPVGTAAQVHAEIAAHTDRAFEVVSNPEFLREGSAIKDFLEPDRVVVGCRTDHAETVMKGLYQPFLDRSGGKWFRMDPPSAELTKYAANAMLALRISFINEIANLAESVGADVDHVKVAIGADHRIGPAFLNPGPGFGGSCFPKDLQALLKVGREHGQPMMTLATTVEANRHQKQVLLRKVKAHFGVKAGVPGPLKGRRFALWGLAFKADTDDIRESMALELIDGLVTMGAEVVVHDFAAMDAVKAKIGTKVRYAETPLAACEGADALLIATEWSQYRHADLDAVAKALKAPRMFDGRNLFRPEAMEAKGWIYQSLGRRSVDGATVKA</sequence>
<dbReference type="Pfam" id="PF00984">
    <property type="entry name" value="UDPG_MGDP_dh"/>
    <property type="match status" value="1"/>
</dbReference>